<feature type="region of interest" description="Disordered" evidence="2">
    <location>
        <begin position="251"/>
        <end position="274"/>
    </location>
</feature>
<feature type="compositionally biased region" description="Basic and acidic residues" evidence="2">
    <location>
        <begin position="138"/>
        <end position="154"/>
    </location>
</feature>
<feature type="region of interest" description="Disordered" evidence="2">
    <location>
        <begin position="123"/>
        <end position="162"/>
    </location>
</feature>
<evidence type="ECO:0000256" key="3">
    <source>
        <dbReference type="SAM" id="SignalP"/>
    </source>
</evidence>
<sequence length="469" mass="49024">MRAILATSIAVTCTAALALPLALPAGATTASPAGTSAAGTSDGRPAPRAGQPAQTGQRPAQAAPAGIPGSTRSLPLRPLHTSDRSGSSGAQGRSARGVAPFSMVGVVWDDPGAELHGDVQVRTRPVGGTGWSGWQDVQAHDDDAPDPRSAERRGGSVRGSTAPLWVGASDAVELRVLPERDGGRTAVRRALPAGMRLELVDPGRDTPQVRAARTGEQPSGDRRPKPPRNSGSVGSALDALLGGVFRLPALGRPAGPGDDYDDEPTPRSHVGPRPAIVTRAGWGADERLREREFAYTRTVRAAFVHHSATGNNYTCRQAPSVLRGIYRFHVKSSGWRDMGYNFLIDKCGTVYEGRAGGVAKPVMGAHTRGFNQNSMGIAVLGAFENANPPAAAVSAVAKLTAWKLGLYGVDPRAVTTLVSGGGNRFPKGSRAKLHAVSGHRDGFNTRCPGDRLYRKLGTVRDAAARLQGR</sequence>
<dbReference type="GO" id="GO:0008745">
    <property type="term" value="F:N-acetylmuramoyl-L-alanine amidase activity"/>
    <property type="evidence" value="ECO:0007669"/>
    <property type="project" value="UniProtKB-EC"/>
</dbReference>
<keyword evidence="6" id="KW-0378">Hydrolase</keyword>
<feature type="compositionally biased region" description="Low complexity" evidence="2">
    <location>
        <begin position="84"/>
        <end position="96"/>
    </location>
</feature>
<protein>
    <submittedName>
        <fullName evidence="6">N-acetylmuramoyl-L-alanine amidase</fullName>
        <ecNumber evidence="6">3.5.1.28</ecNumber>
    </submittedName>
</protein>
<dbReference type="InterPro" id="IPR006619">
    <property type="entry name" value="PGRP_domain_met/bac"/>
</dbReference>
<dbReference type="Gene3D" id="3.40.80.10">
    <property type="entry name" value="Peptidoglycan recognition protein-like"/>
    <property type="match status" value="1"/>
</dbReference>
<accession>A0ABU7X6H5</accession>
<evidence type="ECO:0000256" key="2">
    <source>
        <dbReference type="SAM" id="MobiDB-lite"/>
    </source>
</evidence>
<evidence type="ECO:0000313" key="6">
    <source>
        <dbReference type="EMBL" id="MEF3119350.1"/>
    </source>
</evidence>
<dbReference type="PANTHER" id="PTHR11022:SF41">
    <property type="entry name" value="PEPTIDOGLYCAN-RECOGNITION PROTEIN LC-RELATED"/>
    <property type="match status" value="1"/>
</dbReference>
<dbReference type="SUPFAM" id="SSF55846">
    <property type="entry name" value="N-acetylmuramoyl-L-alanine amidase-like"/>
    <property type="match status" value="1"/>
</dbReference>
<dbReference type="Pfam" id="PF01510">
    <property type="entry name" value="Amidase_2"/>
    <property type="match status" value="1"/>
</dbReference>
<dbReference type="Proteomes" id="UP001348265">
    <property type="component" value="Unassembled WGS sequence"/>
</dbReference>
<evidence type="ECO:0000259" key="5">
    <source>
        <dbReference type="SMART" id="SM00701"/>
    </source>
</evidence>
<dbReference type="SMART" id="SM00701">
    <property type="entry name" value="PGRP"/>
    <property type="match status" value="1"/>
</dbReference>
<feature type="region of interest" description="Disordered" evidence="2">
    <location>
        <begin position="198"/>
        <end position="235"/>
    </location>
</feature>
<dbReference type="SMART" id="SM00644">
    <property type="entry name" value="Ami_2"/>
    <property type="match status" value="1"/>
</dbReference>
<organism evidence="6 7">
    <name type="scientific">Streptomyces chrestomyceticus</name>
    <dbReference type="NCBI Taxonomy" id="68185"/>
    <lineage>
        <taxon>Bacteria</taxon>
        <taxon>Bacillati</taxon>
        <taxon>Actinomycetota</taxon>
        <taxon>Actinomycetes</taxon>
        <taxon>Kitasatosporales</taxon>
        <taxon>Streptomycetaceae</taxon>
        <taxon>Streptomyces</taxon>
    </lineage>
</organism>
<dbReference type="InterPro" id="IPR015510">
    <property type="entry name" value="PGRP"/>
</dbReference>
<gene>
    <name evidence="6" type="ORF">RB636_40055</name>
</gene>
<dbReference type="EC" id="3.5.1.28" evidence="6"/>
<reference evidence="6 7" key="1">
    <citation type="submission" date="2023-08" db="EMBL/GenBank/DDBJ databases">
        <authorList>
            <person name="Sharma P."/>
            <person name="Verma V."/>
            <person name="Mohan M.K."/>
            <person name="Dubey A.K."/>
        </authorList>
    </citation>
    <scope>NUCLEOTIDE SEQUENCE [LARGE SCALE GENOMIC DNA]</scope>
    <source>
        <strain evidence="6 7">ADP4</strain>
    </source>
</reference>
<feature type="chain" id="PRO_5047063319" evidence="3">
    <location>
        <begin position="19"/>
        <end position="469"/>
    </location>
</feature>
<dbReference type="RefSeq" id="WP_331790134.1">
    <property type="nucleotide sequence ID" value="NZ_JAVFKM010000043.1"/>
</dbReference>
<keyword evidence="7" id="KW-1185">Reference proteome</keyword>
<dbReference type="EMBL" id="JAVFKM010000043">
    <property type="protein sequence ID" value="MEF3119350.1"/>
    <property type="molecule type" value="Genomic_DNA"/>
</dbReference>
<keyword evidence="3" id="KW-0732">Signal</keyword>
<dbReference type="PANTHER" id="PTHR11022">
    <property type="entry name" value="PEPTIDOGLYCAN RECOGNITION PROTEIN"/>
    <property type="match status" value="1"/>
</dbReference>
<evidence type="ECO:0000313" key="7">
    <source>
        <dbReference type="Proteomes" id="UP001348265"/>
    </source>
</evidence>
<name>A0ABU7X6H5_9ACTN</name>
<dbReference type="CDD" id="cd06583">
    <property type="entry name" value="PGRP"/>
    <property type="match status" value="1"/>
</dbReference>
<feature type="signal peptide" evidence="3">
    <location>
        <begin position="1"/>
        <end position="18"/>
    </location>
</feature>
<dbReference type="InterPro" id="IPR002502">
    <property type="entry name" value="Amidase_domain"/>
</dbReference>
<evidence type="ECO:0000256" key="1">
    <source>
        <dbReference type="ARBA" id="ARBA00007553"/>
    </source>
</evidence>
<feature type="region of interest" description="Disordered" evidence="2">
    <location>
        <begin position="28"/>
        <end position="96"/>
    </location>
</feature>
<dbReference type="InterPro" id="IPR036505">
    <property type="entry name" value="Amidase/PGRP_sf"/>
</dbReference>
<feature type="compositionally biased region" description="Low complexity" evidence="2">
    <location>
        <begin position="28"/>
        <end position="41"/>
    </location>
</feature>
<comment type="similarity">
    <text evidence="1">Belongs to the N-acetylmuramoyl-L-alanine amidase 2 family.</text>
</comment>
<feature type="domain" description="N-acetylmuramoyl-L-alanine amidase" evidence="4">
    <location>
        <begin position="288"/>
        <end position="449"/>
    </location>
</feature>
<evidence type="ECO:0000259" key="4">
    <source>
        <dbReference type="SMART" id="SM00644"/>
    </source>
</evidence>
<feature type="domain" description="Peptidoglycan recognition protein family" evidence="5">
    <location>
        <begin position="274"/>
        <end position="422"/>
    </location>
</feature>
<comment type="caution">
    <text evidence="6">The sequence shown here is derived from an EMBL/GenBank/DDBJ whole genome shotgun (WGS) entry which is preliminary data.</text>
</comment>
<proteinExistence type="inferred from homology"/>